<dbReference type="RefSeq" id="WP_155170679.1">
    <property type="nucleotide sequence ID" value="NZ_BAAAFL010000065.1"/>
</dbReference>
<dbReference type="Gene3D" id="3.40.50.150">
    <property type="entry name" value="Vaccinia Virus protein VP39"/>
    <property type="match status" value="1"/>
</dbReference>
<protein>
    <recommendedName>
        <fullName evidence="2">site-specific DNA-methyltransferase (adenine-specific)</fullName>
        <ecNumber evidence="2">2.1.1.72</ecNumber>
    </recommendedName>
</protein>
<dbReference type="SUPFAM" id="SSF53335">
    <property type="entry name" value="S-adenosyl-L-methionine-dependent methyltransferases"/>
    <property type="match status" value="1"/>
</dbReference>
<sequence length="621" mass="71328">MSHEKLRPQFLFDEEKIKQLKQIAPECFGDGKINFETLKQNLGEWTQDEDGETEHFGLFWPGKKDARRMAAIPPEGTLVPVYGEGLKADGTPDSDGENDSKNIFIEGENLEVLKILQKSYAGKIKMIYIDPPYNTGNDFIYDDDFTEPLQEYLRRTGQVDEEGKALTTNKRADGRFHSKWLSMMYPRLRLARNLLHDDGVLFVSIDENEIHNLKTLLIEVFGDENFITSIIWQKVYAPKNTARHFSEDHDYIVVIAKNAESWMPGLLPRTVEQDALYKNPDNDPRGPWMSDNLTARNYYGDGQYEITGPTGNTFTPGKGRYWRQSYENFKKLDEDNRVWWGKEGNNMPRMKRFLSEVSDGRVPQTLWTYKDVGHTQEAKKELLKYVTFENTENVLNSVKPTRLIDRLIQIGSKNESDIILDFFGGSCPTAQSVLKRNIIENSNRKFIVVQFPEKLPIEEKEVKTISDLGQSRIRKYSSENLNADADVGFKKLKLSSSNYKKWSNYSGPSVTALEENLDLFNQEPLRKGWTKEALLTEIILIEGFVLSSTIKKQEQYTKNEVKKVSDEYCQHTLLVCLDKKIAPETIESLELSGNDIFICLDNAISNVDKLRLSDKGLIKTI</sequence>
<dbReference type="EC" id="2.1.1.72" evidence="2"/>
<name>A0ABW9RKM0_9BACT</name>
<comment type="caution">
    <text evidence="8">The sequence shown here is derived from an EMBL/GenBank/DDBJ whole genome shotgun (WGS) entry which is preliminary data.</text>
</comment>
<organism evidence="8 9">
    <name type="scientific">Fulvivirga kasyanovii</name>
    <dbReference type="NCBI Taxonomy" id="396812"/>
    <lineage>
        <taxon>Bacteria</taxon>
        <taxon>Pseudomonadati</taxon>
        <taxon>Bacteroidota</taxon>
        <taxon>Cytophagia</taxon>
        <taxon>Cytophagales</taxon>
        <taxon>Fulvivirgaceae</taxon>
        <taxon>Fulvivirga</taxon>
    </lineage>
</organism>
<evidence type="ECO:0000256" key="3">
    <source>
        <dbReference type="ARBA" id="ARBA00022603"/>
    </source>
</evidence>
<feature type="domain" description="DNA methylase N-4/N-6" evidence="7">
    <location>
        <begin position="124"/>
        <end position="435"/>
    </location>
</feature>
<evidence type="ECO:0000259" key="7">
    <source>
        <dbReference type="Pfam" id="PF01555"/>
    </source>
</evidence>
<dbReference type="PIRSF" id="PIRSF015855">
    <property type="entry name" value="TypeIII_Mtase_mKpnI"/>
    <property type="match status" value="1"/>
</dbReference>
<dbReference type="EMBL" id="SMLW01000437">
    <property type="protein sequence ID" value="MTI24637.1"/>
    <property type="molecule type" value="Genomic_DNA"/>
</dbReference>
<accession>A0ABW9RKM0</accession>
<comment type="similarity">
    <text evidence="1">Belongs to the N(4)/N(6)-methyltransferase family.</text>
</comment>
<dbReference type="PROSITE" id="PS00092">
    <property type="entry name" value="N6_MTASE"/>
    <property type="match status" value="1"/>
</dbReference>
<keyword evidence="9" id="KW-1185">Reference proteome</keyword>
<keyword evidence="5" id="KW-0949">S-adenosyl-L-methionine</keyword>
<keyword evidence="3" id="KW-0489">Methyltransferase</keyword>
<gene>
    <name evidence="8" type="ORF">E1163_06745</name>
</gene>
<dbReference type="InterPro" id="IPR029063">
    <property type="entry name" value="SAM-dependent_MTases_sf"/>
</dbReference>
<dbReference type="Pfam" id="PF01555">
    <property type="entry name" value="N6_N4_Mtase"/>
    <property type="match status" value="1"/>
</dbReference>
<evidence type="ECO:0000256" key="2">
    <source>
        <dbReference type="ARBA" id="ARBA00011900"/>
    </source>
</evidence>
<dbReference type="PRINTS" id="PR00506">
    <property type="entry name" value="D21N6MTFRASE"/>
</dbReference>
<dbReference type="Proteomes" id="UP000798808">
    <property type="component" value="Unassembled WGS sequence"/>
</dbReference>
<dbReference type="InterPro" id="IPR002295">
    <property type="entry name" value="N4/N6-MTase_EcoPI_Mod-like"/>
</dbReference>
<evidence type="ECO:0000256" key="1">
    <source>
        <dbReference type="ARBA" id="ARBA00006594"/>
    </source>
</evidence>
<evidence type="ECO:0000256" key="5">
    <source>
        <dbReference type="ARBA" id="ARBA00022691"/>
    </source>
</evidence>
<keyword evidence="4" id="KW-0808">Transferase</keyword>
<evidence type="ECO:0000313" key="8">
    <source>
        <dbReference type="EMBL" id="MTI24637.1"/>
    </source>
</evidence>
<evidence type="ECO:0000256" key="4">
    <source>
        <dbReference type="ARBA" id="ARBA00022679"/>
    </source>
</evidence>
<evidence type="ECO:0000256" key="6">
    <source>
        <dbReference type="ARBA" id="ARBA00047942"/>
    </source>
</evidence>
<evidence type="ECO:0000313" key="9">
    <source>
        <dbReference type="Proteomes" id="UP000798808"/>
    </source>
</evidence>
<reference evidence="8 9" key="1">
    <citation type="submission" date="2019-02" db="EMBL/GenBank/DDBJ databases">
        <authorList>
            <person name="Goldberg S.R."/>
            <person name="Haltli B.A."/>
            <person name="Correa H."/>
            <person name="Russell K.G."/>
        </authorList>
    </citation>
    <scope>NUCLEOTIDE SEQUENCE [LARGE SCALE GENOMIC DNA]</scope>
    <source>
        <strain evidence="8 9">JCM 16186</strain>
    </source>
</reference>
<comment type="catalytic activity">
    <reaction evidence="6">
        <text>a 2'-deoxyadenosine in DNA + S-adenosyl-L-methionine = an N(6)-methyl-2'-deoxyadenosine in DNA + S-adenosyl-L-homocysteine + H(+)</text>
        <dbReference type="Rhea" id="RHEA:15197"/>
        <dbReference type="Rhea" id="RHEA-COMP:12418"/>
        <dbReference type="Rhea" id="RHEA-COMP:12419"/>
        <dbReference type="ChEBI" id="CHEBI:15378"/>
        <dbReference type="ChEBI" id="CHEBI:57856"/>
        <dbReference type="ChEBI" id="CHEBI:59789"/>
        <dbReference type="ChEBI" id="CHEBI:90615"/>
        <dbReference type="ChEBI" id="CHEBI:90616"/>
        <dbReference type="EC" id="2.1.1.72"/>
    </reaction>
</comment>
<proteinExistence type="inferred from homology"/>
<dbReference type="InterPro" id="IPR002941">
    <property type="entry name" value="DNA_methylase_N4/N6"/>
</dbReference>
<dbReference type="InterPro" id="IPR002052">
    <property type="entry name" value="DNA_methylase_N6_adenine_CS"/>
</dbReference>